<accession>A0A382VI42</accession>
<dbReference type="SUPFAM" id="SSF53649">
    <property type="entry name" value="Alkaline phosphatase-like"/>
    <property type="match status" value="1"/>
</dbReference>
<name>A0A382VI42_9ZZZZ</name>
<dbReference type="Pfam" id="PF00884">
    <property type="entry name" value="Sulfatase"/>
    <property type="match status" value="1"/>
</dbReference>
<dbReference type="AlphaFoldDB" id="A0A382VI42"/>
<protein>
    <recommendedName>
        <fullName evidence="2">Sulfatase N-terminal domain-containing protein</fullName>
    </recommendedName>
</protein>
<reference evidence="3" key="1">
    <citation type="submission" date="2018-05" db="EMBL/GenBank/DDBJ databases">
        <authorList>
            <person name="Lanie J.A."/>
            <person name="Ng W.-L."/>
            <person name="Kazmierczak K.M."/>
            <person name="Andrzejewski T.M."/>
            <person name="Davidsen T.M."/>
            <person name="Wayne K.J."/>
            <person name="Tettelin H."/>
            <person name="Glass J.I."/>
            <person name="Rusch D."/>
            <person name="Podicherti R."/>
            <person name="Tsui H.-C.T."/>
            <person name="Winkler M.E."/>
        </authorList>
    </citation>
    <scope>NUCLEOTIDE SEQUENCE</scope>
</reference>
<evidence type="ECO:0000259" key="2">
    <source>
        <dbReference type="Pfam" id="PF00884"/>
    </source>
</evidence>
<dbReference type="PANTHER" id="PTHR43108:SF6">
    <property type="entry name" value="N-SULPHOGLUCOSAMINE SULPHOHYDROLASE"/>
    <property type="match status" value="1"/>
</dbReference>
<sequence length="284" mass="32972">PSRASILTGKHSHKNGFKRNGNRFDPDQMTFPKLLQKVGYRTAVFGKWHLGTNPTGFDQWMVYPGQGSYYKPDYITPEGKKAIPGYSVEVTTDLALDFLSKQKKDEPFLLMCQYKAPHRNWMPGPKYLTKYDDVSIPEPDTLFDDYSKRASVLGRHKMGIDAHMSFFYDLKVEGHEDKRYAKYMNSFLGRMSKEQRQAWDAAYGPKNEAFLKSNLQGKELVRWKYQRYVKDYLRCVAAVDDGVGRILDSLDELGLSENSIVIYASDQGFYLGEHGWYDKRWIYE</sequence>
<feature type="region of interest" description="Disordered" evidence="1">
    <location>
        <begin position="1"/>
        <end position="22"/>
    </location>
</feature>
<evidence type="ECO:0000256" key="1">
    <source>
        <dbReference type="SAM" id="MobiDB-lite"/>
    </source>
</evidence>
<dbReference type="InterPro" id="IPR017850">
    <property type="entry name" value="Alkaline_phosphatase_core_sf"/>
</dbReference>
<feature type="domain" description="Sulfatase N-terminal" evidence="2">
    <location>
        <begin position="1"/>
        <end position="274"/>
    </location>
</feature>
<dbReference type="EMBL" id="UINC01152137">
    <property type="protein sequence ID" value="SVD46159.1"/>
    <property type="molecule type" value="Genomic_DNA"/>
</dbReference>
<organism evidence="3">
    <name type="scientific">marine metagenome</name>
    <dbReference type="NCBI Taxonomy" id="408172"/>
    <lineage>
        <taxon>unclassified sequences</taxon>
        <taxon>metagenomes</taxon>
        <taxon>ecological metagenomes</taxon>
    </lineage>
</organism>
<proteinExistence type="predicted"/>
<dbReference type="Gene3D" id="3.40.720.10">
    <property type="entry name" value="Alkaline Phosphatase, subunit A"/>
    <property type="match status" value="1"/>
</dbReference>
<gene>
    <name evidence="3" type="ORF">METZ01_LOCUS399013</name>
</gene>
<evidence type="ECO:0000313" key="3">
    <source>
        <dbReference type="EMBL" id="SVD46159.1"/>
    </source>
</evidence>
<feature type="non-terminal residue" evidence="3">
    <location>
        <position position="1"/>
    </location>
</feature>
<dbReference type="InterPro" id="IPR000917">
    <property type="entry name" value="Sulfatase_N"/>
</dbReference>
<dbReference type="PANTHER" id="PTHR43108">
    <property type="entry name" value="N-ACETYLGLUCOSAMINE-6-SULFATASE FAMILY MEMBER"/>
    <property type="match status" value="1"/>
</dbReference>
<feature type="compositionally biased region" description="Basic residues" evidence="1">
    <location>
        <begin position="10"/>
        <end position="21"/>
    </location>
</feature>
<feature type="non-terminal residue" evidence="3">
    <location>
        <position position="284"/>
    </location>
</feature>